<dbReference type="InterPro" id="IPR025250">
    <property type="entry name" value="DUF4199"/>
</dbReference>
<dbReference type="AlphaFoldDB" id="A0A7W7JXI1"/>
<feature type="transmembrane region" description="Helical" evidence="1">
    <location>
        <begin position="66"/>
        <end position="88"/>
    </location>
</feature>
<dbReference type="RefSeq" id="WP_184161304.1">
    <property type="nucleotide sequence ID" value="NZ_JACHLN010000001.1"/>
</dbReference>
<gene>
    <name evidence="2" type="ORF">HNP52_000230</name>
</gene>
<sequence>MLRTSLTYGVIGGLIAGGVLSVVVLNFEGATGQYGMAIGYLIMLIGLSTIFLAIKRQRDLAGGGVIRFLPALGMGLAISLVAGIVYAICWDLALATIGIDAFIDKFAGAMLEGKTGAELAKAQAEMEGFRTAYHNPFFRLPMTFTEIFPVGVIVSLVSALLLRNSRFLPAARVEEEQSSEA</sequence>
<protein>
    <recommendedName>
        <fullName evidence="4">DUF4199 domain-containing protein</fullName>
    </recommendedName>
</protein>
<evidence type="ECO:0000313" key="2">
    <source>
        <dbReference type="EMBL" id="MBB4837179.1"/>
    </source>
</evidence>
<dbReference type="Pfam" id="PF13858">
    <property type="entry name" value="DUF4199"/>
    <property type="match status" value="1"/>
</dbReference>
<dbReference type="Proteomes" id="UP000575241">
    <property type="component" value="Unassembled WGS sequence"/>
</dbReference>
<feature type="transmembrane region" description="Helical" evidence="1">
    <location>
        <begin position="33"/>
        <end position="54"/>
    </location>
</feature>
<reference evidence="2 3" key="1">
    <citation type="submission" date="2020-08" db="EMBL/GenBank/DDBJ databases">
        <title>Functional genomics of gut bacteria from endangered species of beetles.</title>
        <authorList>
            <person name="Carlos-Shanley C."/>
        </authorList>
    </citation>
    <scope>NUCLEOTIDE SEQUENCE [LARGE SCALE GENOMIC DNA]</scope>
    <source>
        <strain evidence="2 3">S00224</strain>
    </source>
</reference>
<keyword evidence="1" id="KW-0812">Transmembrane</keyword>
<keyword evidence="1" id="KW-0472">Membrane</keyword>
<evidence type="ECO:0000256" key="1">
    <source>
        <dbReference type="SAM" id="Phobius"/>
    </source>
</evidence>
<keyword evidence="1" id="KW-1133">Transmembrane helix</keyword>
<feature type="transmembrane region" description="Helical" evidence="1">
    <location>
        <begin position="143"/>
        <end position="162"/>
    </location>
</feature>
<proteinExistence type="predicted"/>
<evidence type="ECO:0000313" key="3">
    <source>
        <dbReference type="Proteomes" id="UP000575241"/>
    </source>
</evidence>
<accession>A0A7W7JXI1</accession>
<feature type="transmembrane region" description="Helical" evidence="1">
    <location>
        <begin position="7"/>
        <end position="27"/>
    </location>
</feature>
<evidence type="ECO:0008006" key="4">
    <source>
        <dbReference type="Google" id="ProtNLM"/>
    </source>
</evidence>
<comment type="caution">
    <text evidence="2">The sequence shown here is derived from an EMBL/GenBank/DDBJ whole genome shotgun (WGS) entry which is preliminary data.</text>
</comment>
<dbReference type="EMBL" id="JACHLN010000001">
    <property type="protein sequence ID" value="MBB4837179.1"/>
    <property type="molecule type" value="Genomic_DNA"/>
</dbReference>
<organism evidence="2 3">
    <name type="scientific">Sphingomonas kyeonggiensis</name>
    <dbReference type="NCBI Taxonomy" id="1268553"/>
    <lineage>
        <taxon>Bacteria</taxon>
        <taxon>Pseudomonadati</taxon>
        <taxon>Pseudomonadota</taxon>
        <taxon>Alphaproteobacteria</taxon>
        <taxon>Sphingomonadales</taxon>
        <taxon>Sphingomonadaceae</taxon>
        <taxon>Sphingomonas</taxon>
    </lineage>
</organism>
<keyword evidence="3" id="KW-1185">Reference proteome</keyword>
<name>A0A7W7JXI1_9SPHN</name>